<dbReference type="Proteomes" id="UP000486351">
    <property type="component" value="Unassembled WGS sequence"/>
</dbReference>
<comment type="caution">
    <text evidence="1">The sequence shown here is derived from an EMBL/GenBank/DDBJ whole genome shotgun (WGS) entry which is preliminary data.</text>
</comment>
<gene>
    <name evidence="1" type="ORF">PF008_g116</name>
</gene>
<sequence>MMLRPGLRHSRLALRWEKWIRGTWPIIQRRVRMTFEVRDWDQRGEGGVTGRVWDWLHGFPGLSAMAGEGG</sequence>
<accession>A0A6G0SR41</accession>
<organism evidence="1 2">
    <name type="scientific">Phytophthora fragariae</name>
    <dbReference type="NCBI Taxonomy" id="53985"/>
    <lineage>
        <taxon>Eukaryota</taxon>
        <taxon>Sar</taxon>
        <taxon>Stramenopiles</taxon>
        <taxon>Oomycota</taxon>
        <taxon>Peronosporomycetes</taxon>
        <taxon>Peronosporales</taxon>
        <taxon>Peronosporaceae</taxon>
        <taxon>Phytophthora</taxon>
    </lineage>
</organism>
<dbReference type="EMBL" id="QXFY01000002">
    <property type="protein sequence ID" value="KAE9362431.1"/>
    <property type="molecule type" value="Genomic_DNA"/>
</dbReference>
<protein>
    <submittedName>
        <fullName evidence="1">Uncharacterized protein</fullName>
    </submittedName>
</protein>
<dbReference type="AlphaFoldDB" id="A0A6G0SR41"/>
<evidence type="ECO:0000313" key="1">
    <source>
        <dbReference type="EMBL" id="KAE9362431.1"/>
    </source>
</evidence>
<reference evidence="1 2" key="1">
    <citation type="submission" date="2018-09" db="EMBL/GenBank/DDBJ databases">
        <title>Genomic investigation of the strawberry pathogen Phytophthora fragariae indicates pathogenicity is determined by transcriptional variation in three key races.</title>
        <authorList>
            <person name="Adams T.M."/>
            <person name="Armitage A.D."/>
            <person name="Sobczyk M.K."/>
            <person name="Bates H.J."/>
            <person name="Dunwell J.M."/>
            <person name="Nellist C.F."/>
            <person name="Harrison R.J."/>
        </authorList>
    </citation>
    <scope>NUCLEOTIDE SEQUENCE [LARGE SCALE GENOMIC DNA]</scope>
    <source>
        <strain evidence="1 2">NOV-77</strain>
    </source>
</reference>
<name>A0A6G0SR41_9STRA</name>
<proteinExistence type="predicted"/>
<evidence type="ECO:0000313" key="2">
    <source>
        <dbReference type="Proteomes" id="UP000486351"/>
    </source>
</evidence>